<accession>A0ABU7BWX1</accession>
<dbReference type="EMBL" id="JAHUTI010069128">
    <property type="protein sequence ID" value="MED6254050.1"/>
    <property type="molecule type" value="Genomic_DNA"/>
</dbReference>
<protein>
    <submittedName>
        <fullName evidence="2">Uncharacterized protein</fullName>
    </submittedName>
</protein>
<keyword evidence="3" id="KW-1185">Reference proteome</keyword>
<feature type="region of interest" description="Disordered" evidence="1">
    <location>
        <begin position="28"/>
        <end position="87"/>
    </location>
</feature>
<reference evidence="2 3" key="1">
    <citation type="submission" date="2021-07" db="EMBL/GenBank/DDBJ databases">
        <authorList>
            <person name="Palmer J.M."/>
        </authorList>
    </citation>
    <scope>NUCLEOTIDE SEQUENCE [LARGE SCALE GENOMIC DNA]</scope>
    <source>
        <strain evidence="2 3">AT_MEX2019</strain>
        <tissue evidence="2">Muscle</tissue>
    </source>
</reference>
<feature type="compositionally biased region" description="Basic and acidic residues" evidence="1">
    <location>
        <begin position="68"/>
        <end position="77"/>
    </location>
</feature>
<proteinExistence type="predicted"/>
<evidence type="ECO:0000313" key="3">
    <source>
        <dbReference type="Proteomes" id="UP001345963"/>
    </source>
</evidence>
<evidence type="ECO:0000313" key="2">
    <source>
        <dbReference type="EMBL" id="MED6254050.1"/>
    </source>
</evidence>
<dbReference type="Proteomes" id="UP001345963">
    <property type="component" value="Unassembled WGS sequence"/>
</dbReference>
<organism evidence="2 3">
    <name type="scientific">Ataeniobius toweri</name>
    <dbReference type="NCBI Taxonomy" id="208326"/>
    <lineage>
        <taxon>Eukaryota</taxon>
        <taxon>Metazoa</taxon>
        <taxon>Chordata</taxon>
        <taxon>Craniata</taxon>
        <taxon>Vertebrata</taxon>
        <taxon>Euteleostomi</taxon>
        <taxon>Actinopterygii</taxon>
        <taxon>Neopterygii</taxon>
        <taxon>Teleostei</taxon>
        <taxon>Neoteleostei</taxon>
        <taxon>Acanthomorphata</taxon>
        <taxon>Ovalentaria</taxon>
        <taxon>Atherinomorphae</taxon>
        <taxon>Cyprinodontiformes</taxon>
        <taxon>Goodeidae</taxon>
        <taxon>Ataeniobius</taxon>
    </lineage>
</organism>
<sequence>MIQKYGKRPLFPSQNRWQISRTLEVTATKTRVGGKKQNGRGGAGACLQQSTGERRGTPWTGSQSITGQHRDTRDKQPSTHPFTRMHGSLRAPLISARLIHFHTALRRSHFTAEELPGSTLGLKWDPSHCGPLEFA</sequence>
<evidence type="ECO:0000256" key="1">
    <source>
        <dbReference type="SAM" id="MobiDB-lite"/>
    </source>
</evidence>
<name>A0ABU7BWX1_9TELE</name>
<comment type="caution">
    <text evidence="2">The sequence shown here is derived from an EMBL/GenBank/DDBJ whole genome shotgun (WGS) entry which is preliminary data.</text>
</comment>
<gene>
    <name evidence="2" type="ORF">ATANTOWER_013610</name>
</gene>